<accession>A0A9K3H152</accession>
<gene>
    <name evidence="1" type="ORF">HanXRQr2_Chr15g0679851</name>
</gene>
<dbReference type="EMBL" id="MNCJ02000330">
    <property type="protein sequence ID" value="KAF5763407.1"/>
    <property type="molecule type" value="Genomic_DNA"/>
</dbReference>
<evidence type="ECO:0000313" key="1">
    <source>
        <dbReference type="EMBL" id="KAF5763407.1"/>
    </source>
</evidence>
<organism evidence="1 2">
    <name type="scientific">Helianthus annuus</name>
    <name type="common">Common sunflower</name>
    <dbReference type="NCBI Taxonomy" id="4232"/>
    <lineage>
        <taxon>Eukaryota</taxon>
        <taxon>Viridiplantae</taxon>
        <taxon>Streptophyta</taxon>
        <taxon>Embryophyta</taxon>
        <taxon>Tracheophyta</taxon>
        <taxon>Spermatophyta</taxon>
        <taxon>Magnoliopsida</taxon>
        <taxon>eudicotyledons</taxon>
        <taxon>Gunneridae</taxon>
        <taxon>Pentapetalae</taxon>
        <taxon>asterids</taxon>
        <taxon>campanulids</taxon>
        <taxon>Asterales</taxon>
        <taxon>Asteraceae</taxon>
        <taxon>Asteroideae</taxon>
        <taxon>Heliantheae alliance</taxon>
        <taxon>Heliantheae</taxon>
        <taxon>Helianthus</taxon>
    </lineage>
</organism>
<comment type="caution">
    <text evidence="1">The sequence shown here is derived from an EMBL/GenBank/DDBJ whole genome shotgun (WGS) entry which is preliminary data.</text>
</comment>
<sequence length="47" mass="5507">MMDPVRTYTEGEEELTDLTPAAMKTMTERRVNRRWLTFGAMVMIVDL</sequence>
<protein>
    <submittedName>
        <fullName evidence="1">Uncharacterized protein</fullName>
    </submittedName>
</protein>
<reference evidence="1" key="2">
    <citation type="submission" date="2020-06" db="EMBL/GenBank/DDBJ databases">
        <title>Helianthus annuus Genome sequencing and assembly Release 2.</title>
        <authorList>
            <person name="Gouzy J."/>
            <person name="Langlade N."/>
            <person name="Munos S."/>
        </authorList>
    </citation>
    <scope>NUCLEOTIDE SEQUENCE</scope>
    <source>
        <tissue evidence="1">Leaves</tissue>
    </source>
</reference>
<reference evidence="1" key="1">
    <citation type="journal article" date="2017" name="Nature">
        <title>The sunflower genome provides insights into oil metabolism, flowering and Asterid evolution.</title>
        <authorList>
            <person name="Badouin H."/>
            <person name="Gouzy J."/>
            <person name="Grassa C.J."/>
            <person name="Murat F."/>
            <person name="Staton S.E."/>
            <person name="Cottret L."/>
            <person name="Lelandais-Briere C."/>
            <person name="Owens G.L."/>
            <person name="Carrere S."/>
            <person name="Mayjonade B."/>
            <person name="Legrand L."/>
            <person name="Gill N."/>
            <person name="Kane N.C."/>
            <person name="Bowers J.E."/>
            <person name="Hubner S."/>
            <person name="Bellec A."/>
            <person name="Berard A."/>
            <person name="Berges H."/>
            <person name="Blanchet N."/>
            <person name="Boniface M.C."/>
            <person name="Brunel D."/>
            <person name="Catrice O."/>
            <person name="Chaidir N."/>
            <person name="Claudel C."/>
            <person name="Donnadieu C."/>
            <person name="Faraut T."/>
            <person name="Fievet G."/>
            <person name="Helmstetter N."/>
            <person name="King M."/>
            <person name="Knapp S.J."/>
            <person name="Lai Z."/>
            <person name="Le Paslier M.C."/>
            <person name="Lippi Y."/>
            <person name="Lorenzon L."/>
            <person name="Mandel J.R."/>
            <person name="Marage G."/>
            <person name="Marchand G."/>
            <person name="Marquand E."/>
            <person name="Bret-Mestries E."/>
            <person name="Morien E."/>
            <person name="Nambeesan S."/>
            <person name="Nguyen T."/>
            <person name="Pegot-Espagnet P."/>
            <person name="Pouilly N."/>
            <person name="Raftis F."/>
            <person name="Sallet E."/>
            <person name="Schiex T."/>
            <person name="Thomas J."/>
            <person name="Vandecasteele C."/>
            <person name="Vares D."/>
            <person name="Vear F."/>
            <person name="Vautrin S."/>
            <person name="Crespi M."/>
            <person name="Mangin B."/>
            <person name="Burke J.M."/>
            <person name="Salse J."/>
            <person name="Munos S."/>
            <person name="Vincourt P."/>
            <person name="Rieseberg L.H."/>
            <person name="Langlade N.B."/>
        </authorList>
    </citation>
    <scope>NUCLEOTIDE SEQUENCE</scope>
    <source>
        <tissue evidence="1">Leaves</tissue>
    </source>
</reference>
<keyword evidence="2" id="KW-1185">Reference proteome</keyword>
<dbReference type="Proteomes" id="UP000215914">
    <property type="component" value="Unassembled WGS sequence"/>
</dbReference>
<evidence type="ECO:0000313" key="2">
    <source>
        <dbReference type="Proteomes" id="UP000215914"/>
    </source>
</evidence>
<dbReference type="Gramene" id="mRNA:HanXRQr2_Chr15g0679851">
    <property type="protein sequence ID" value="mRNA:HanXRQr2_Chr15g0679851"/>
    <property type="gene ID" value="HanXRQr2_Chr15g0679851"/>
</dbReference>
<proteinExistence type="predicted"/>
<name>A0A9K3H152_HELAN</name>
<dbReference type="AlphaFoldDB" id="A0A9K3H152"/>